<sequence>MDDLRHEGAYKTTYRCDKWFFAVDKITKREHVHNQVQKHQGSKKKSKEDEGRAIRRCVTVFCKDSGTRILTAAGRYQTGWLDIGFVGKVADNACADKRRIKTGGDRWN</sequence>
<dbReference type="EMBL" id="JAHBCL010000008">
    <property type="protein sequence ID" value="MBS7526172.1"/>
    <property type="molecule type" value="Genomic_DNA"/>
</dbReference>
<evidence type="ECO:0000313" key="1">
    <source>
        <dbReference type="EMBL" id="MBS7526172.1"/>
    </source>
</evidence>
<evidence type="ECO:0000313" key="2">
    <source>
        <dbReference type="Proteomes" id="UP000746471"/>
    </source>
</evidence>
<name>A0ABS5PQ68_9FIRM</name>
<dbReference type="Proteomes" id="UP000746471">
    <property type="component" value="Unassembled WGS sequence"/>
</dbReference>
<gene>
    <name evidence="1" type="ORF">KHM83_05750</name>
</gene>
<reference evidence="1 2" key="1">
    <citation type="submission" date="2021-05" db="EMBL/GenBank/DDBJ databases">
        <title>Fusibacter ferrireducens sp. nov., an anaerobic, sulfur- and Fe-reducing bacterium isolated from the mangrove sediment.</title>
        <authorList>
            <person name="Qiu D."/>
        </authorList>
    </citation>
    <scope>NUCLEOTIDE SEQUENCE [LARGE SCALE GENOMIC DNA]</scope>
    <source>
        <strain evidence="1 2">DSM 12116</strain>
    </source>
</reference>
<accession>A0ABS5PQ68</accession>
<proteinExistence type="predicted"/>
<keyword evidence="2" id="KW-1185">Reference proteome</keyword>
<comment type="caution">
    <text evidence="1">The sequence shown here is derived from an EMBL/GenBank/DDBJ whole genome shotgun (WGS) entry which is preliminary data.</text>
</comment>
<protein>
    <submittedName>
        <fullName evidence="1">Uncharacterized protein</fullName>
    </submittedName>
</protein>
<dbReference type="RefSeq" id="WP_213235959.1">
    <property type="nucleotide sequence ID" value="NZ_JAHBCL010000008.1"/>
</dbReference>
<organism evidence="1 2">
    <name type="scientific">Fusibacter paucivorans</name>
    <dbReference type="NCBI Taxonomy" id="76009"/>
    <lineage>
        <taxon>Bacteria</taxon>
        <taxon>Bacillati</taxon>
        <taxon>Bacillota</taxon>
        <taxon>Clostridia</taxon>
        <taxon>Eubacteriales</taxon>
        <taxon>Eubacteriales Family XII. Incertae Sedis</taxon>
        <taxon>Fusibacter</taxon>
    </lineage>
</organism>